<dbReference type="OrthoDB" id="1743261at2759"/>
<dbReference type="EMBL" id="AFBI03000009">
    <property type="protein sequence ID" value="EJW05116.1"/>
    <property type="molecule type" value="Genomic_DNA"/>
</dbReference>
<dbReference type="InterPro" id="IPR036390">
    <property type="entry name" value="WH_DNA-bd_sf"/>
</dbReference>
<dbReference type="InterPro" id="IPR015633">
    <property type="entry name" value="E2F"/>
</dbReference>
<keyword evidence="10" id="KW-1185">Reference proteome</keyword>
<name>J9DBL6_EDHAE</name>
<reference evidence="9 10" key="1">
    <citation type="submission" date="2011-08" db="EMBL/GenBank/DDBJ databases">
        <authorList>
            <person name="Liu Z.J."/>
            <person name="Shi F.L."/>
            <person name="Lu J.Q."/>
            <person name="Li M."/>
            <person name="Wang Z.L."/>
        </authorList>
    </citation>
    <scope>NUCLEOTIDE SEQUENCE [LARGE SCALE GENOMIC DNA]</scope>
    <source>
        <strain evidence="9 10">USNM 41457</strain>
    </source>
</reference>
<keyword evidence="4 7" id="KW-0238">DNA-binding</keyword>
<proteinExistence type="inferred from homology"/>
<evidence type="ECO:0000256" key="6">
    <source>
        <dbReference type="ARBA" id="ARBA00023242"/>
    </source>
</evidence>
<dbReference type="VEuPathDB" id="MicrosporidiaDB:EDEG_00786"/>
<accession>J9DBL6</accession>
<dbReference type="InParanoid" id="J9DBL6"/>
<dbReference type="SMART" id="SM01372">
    <property type="entry name" value="E2F_TDP"/>
    <property type="match status" value="1"/>
</dbReference>
<dbReference type="CDD" id="cd14660">
    <property type="entry name" value="E2F_DD"/>
    <property type="match status" value="1"/>
</dbReference>
<keyword evidence="5 7" id="KW-0804">Transcription</keyword>
<reference evidence="10" key="2">
    <citation type="submission" date="2015-07" db="EMBL/GenBank/DDBJ databases">
        <title>Contrasting host-pathogen interactions and genome evolution in two generalist and specialist microsporidian pathogens of mosquitoes.</title>
        <authorList>
            <consortium name="The Broad Institute Genomics Platform"/>
            <consortium name="The Broad Institute Genome Sequencing Center for Infectious Disease"/>
            <person name="Cuomo C.A."/>
            <person name="Sanscrainte N.D."/>
            <person name="Goldberg J.M."/>
            <person name="Heiman D."/>
            <person name="Young S."/>
            <person name="Zeng Q."/>
            <person name="Becnel J.J."/>
            <person name="Birren B.W."/>
        </authorList>
    </citation>
    <scope>NUCLEOTIDE SEQUENCE [LARGE SCALE GENOMIC DNA]</scope>
    <source>
        <strain evidence="10">USNM 41457</strain>
    </source>
</reference>
<dbReference type="SUPFAM" id="SSF144074">
    <property type="entry name" value="E2F-DP heterodimerization region"/>
    <property type="match status" value="1"/>
</dbReference>
<dbReference type="InterPro" id="IPR032198">
    <property type="entry name" value="E2F_CC-MB"/>
</dbReference>
<dbReference type="InterPro" id="IPR037241">
    <property type="entry name" value="E2F-DP_heterodim"/>
</dbReference>
<comment type="caution">
    <text evidence="9">The sequence shown here is derived from an EMBL/GenBank/DDBJ whole genome shotgun (WGS) entry which is preliminary data.</text>
</comment>
<evidence type="ECO:0000313" key="9">
    <source>
        <dbReference type="EMBL" id="EJW05116.1"/>
    </source>
</evidence>
<dbReference type="PANTHER" id="PTHR12081">
    <property type="entry name" value="TRANSCRIPTION FACTOR E2F"/>
    <property type="match status" value="1"/>
</dbReference>
<evidence type="ECO:0000259" key="8">
    <source>
        <dbReference type="SMART" id="SM01372"/>
    </source>
</evidence>
<dbReference type="OMA" id="XPSKIRI"/>
<dbReference type="STRING" id="1003232.J9DBL6"/>
<dbReference type="Gene3D" id="1.10.10.10">
    <property type="entry name" value="Winged helix-like DNA-binding domain superfamily/Winged helix DNA-binding domain"/>
    <property type="match status" value="1"/>
</dbReference>
<dbReference type="InterPro" id="IPR036388">
    <property type="entry name" value="WH-like_DNA-bd_sf"/>
</dbReference>
<evidence type="ECO:0000256" key="3">
    <source>
        <dbReference type="ARBA" id="ARBA00023015"/>
    </source>
</evidence>
<keyword evidence="6 7" id="KW-0539">Nucleus</keyword>
<dbReference type="Proteomes" id="UP000003163">
    <property type="component" value="Unassembled WGS sequence"/>
</dbReference>
<evidence type="ECO:0000256" key="5">
    <source>
        <dbReference type="ARBA" id="ARBA00023163"/>
    </source>
</evidence>
<comment type="subcellular location">
    <subcellularLocation>
        <location evidence="1 7">Nucleus</location>
    </subcellularLocation>
</comment>
<dbReference type="GO" id="GO:0000978">
    <property type="term" value="F:RNA polymerase II cis-regulatory region sequence-specific DNA binding"/>
    <property type="evidence" value="ECO:0007669"/>
    <property type="project" value="InterPro"/>
</dbReference>
<evidence type="ECO:0000256" key="4">
    <source>
        <dbReference type="ARBA" id="ARBA00023125"/>
    </source>
</evidence>
<dbReference type="HOGENOM" id="CLU_032091_4_1_1"/>
<protein>
    <recommendedName>
        <fullName evidence="8">E2F/DP family winged-helix DNA-binding domain-containing protein</fullName>
    </recommendedName>
</protein>
<dbReference type="GO" id="GO:0046983">
    <property type="term" value="F:protein dimerization activity"/>
    <property type="evidence" value="ECO:0007669"/>
    <property type="project" value="InterPro"/>
</dbReference>
<dbReference type="Pfam" id="PF02319">
    <property type="entry name" value="WHD_E2F_TDP"/>
    <property type="match status" value="1"/>
</dbReference>
<evidence type="ECO:0000256" key="1">
    <source>
        <dbReference type="ARBA" id="ARBA00004123"/>
    </source>
</evidence>
<feature type="domain" description="E2F/DP family winged-helix DNA-binding" evidence="8">
    <location>
        <begin position="14"/>
        <end position="79"/>
    </location>
</feature>
<dbReference type="InterPro" id="IPR003316">
    <property type="entry name" value="E2F_WHTH_DNA-bd_dom"/>
</dbReference>
<evidence type="ECO:0000256" key="2">
    <source>
        <dbReference type="ARBA" id="ARBA00010940"/>
    </source>
</evidence>
<gene>
    <name evidence="9" type="ORF">EDEG_00786</name>
</gene>
<dbReference type="GO" id="GO:0000981">
    <property type="term" value="F:DNA-binding transcription factor activity, RNA polymerase II-specific"/>
    <property type="evidence" value="ECO:0007669"/>
    <property type="project" value="TreeGrafter"/>
</dbReference>
<comment type="similarity">
    <text evidence="2 7">Belongs to the E2F/DP family.</text>
</comment>
<dbReference type="SUPFAM" id="SSF46785">
    <property type="entry name" value="Winged helix' DNA-binding domain"/>
    <property type="match status" value="1"/>
</dbReference>
<evidence type="ECO:0000313" key="10">
    <source>
        <dbReference type="Proteomes" id="UP000003163"/>
    </source>
</evidence>
<dbReference type="GO" id="GO:0090575">
    <property type="term" value="C:RNA polymerase II transcription regulator complex"/>
    <property type="evidence" value="ECO:0007669"/>
    <property type="project" value="TreeGrafter"/>
</dbReference>
<dbReference type="PANTHER" id="PTHR12081:SF18">
    <property type="entry name" value="TRANSCRIPTION FACTOR E2F2-RELATED"/>
    <property type="match status" value="1"/>
</dbReference>
<organism evidence="9 10">
    <name type="scientific">Edhazardia aedis (strain USNM 41457)</name>
    <name type="common">Microsporidian parasite</name>
    <dbReference type="NCBI Taxonomy" id="1003232"/>
    <lineage>
        <taxon>Eukaryota</taxon>
        <taxon>Fungi</taxon>
        <taxon>Fungi incertae sedis</taxon>
        <taxon>Microsporidia</taxon>
        <taxon>Edhazardia</taxon>
    </lineage>
</organism>
<dbReference type="Gene3D" id="6.10.250.540">
    <property type="match status" value="1"/>
</dbReference>
<keyword evidence="3 7" id="KW-0805">Transcription regulation</keyword>
<sequence length="225" mass="26055">MAASYQGTSEKSSRNDSSLYVLTIKLLEMINGNMQKTIDLNYASETLKVHKRRLYDVTNILEGLQLVERVTTNTFRWIGDDPTYIIDEYNFNVSVLNEELSEKENGLINIPIKKKHKNAASENFKASCELIEMERLKEKEKKLDDEINKLYAELNLLSTDPSIKDFLYINYQDLISLESLKSQTSFAVKAPHDAYFEMSNENNEYVLQINSNNDHIDVFYIGEEQ</sequence>
<evidence type="ECO:0000256" key="7">
    <source>
        <dbReference type="RuleBase" id="RU003796"/>
    </source>
</evidence>
<dbReference type="AlphaFoldDB" id="J9DBL6"/>
<dbReference type="Pfam" id="PF16421">
    <property type="entry name" value="E2F_CC-MB"/>
    <property type="match status" value="1"/>
</dbReference>
<dbReference type="FunFam" id="1.10.10.10:FF:000458">
    <property type="entry name" value="E2F-like (Mammalian transcription factor)"/>
    <property type="match status" value="1"/>
</dbReference>